<dbReference type="EMBL" id="RXIA01000007">
    <property type="protein sequence ID" value="RVU71153.1"/>
    <property type="molecule type" value="Genomic_DNA"/>
</dbReference>
<dbReference type="AlphaFoldDB" id="A0A437SW66"/>
<dbReference type="GO" id="GO:0016651">
    <property type="term" value="F:oxidoreductase activity, acting on NAD(P)H"/>
    <property type="evidence" value="ECO:0007669"/>
    <property type="project" value="TreeGrafter"/>
</dbReference>
<protein>
    <submittedName>
        <fullName evidence="3">Zinc-binding alcohol dehydrogenase family protein</fullName>
    </submittedName>
</protein>
<dbReference type="GO" id="GO:0070402">
    <property type="term" value="F:NADPH binding"/>
    <property type="evidence" value="ECO:0007669"/>
    <property type="project" value="TreeGrafter"/>
</dbReference>
<dbReference type="PANTHER" id="PTHR48106">
    <property type="entry name" value="QUINONE OXIDOREDUCTASE PIG3-RELATED"/>
    <property type="match status" value="1"/>
</dbReference>
<comment type="caution">
    <text evidence="3">The sequence shown here is derived from an EMBL/GenBank/DDBJ whole genome shotgun (WGS) entry which is preliminary data.</text>
</comment>
<keyword evidence="2" id="KW-0560">Oxidoreductase</keyword>
<evidence type="ECO:0000313" key="4">
    <source>
        <dbReference type="Proteomes" id="UP000288291"/>
    </source>
</evidence>
<evidence type="ECO:0000256" key="2">
    <source>
        <dbReference type="ARBA" id="ARBA00023002"/>
    </source>
</evidence>
<dbReference type="PANTHER" id="PTHR48106:SF18">
    <property type="entry name" value="QUINONE OXIDOREDUCTASE PIG3"/>
    <property type="match status" value="1"/>
</dbReference>
<sequence>MMKAIIQSALNQVQLTDIQEPKFSPISLEIETKYAPFLRYDLLKLNGTVPAQLPQLMGYSATGIVTKAGSLRSKSLLHQKVLVLNPWGTFQEKIISNIPPLTIPITDGVALKEAAALVGGPDLALTLFKIITQKQKHVIIYGADSVTGLTLMQLLTWHSQIRFTPMVRSISENYLKSKITNYQIRITTALNANNNLVIDLVGPAINHQLANHLTRGDEILTVAQKDTPGLQFISRPAFPKDYQFLMNEIKARRLFIPINRVFAYSDIKNALSFQRNNPSRGRNLISFEK</sequence>
<proteinExistence type="predicted"/>
<dbReference type="SUPFAM" id="SSF50129">
    <property type="entry name" value="GroES-like"/>
    <property type="match status" value="1"/>
</dbReference>
<evidence type="ECO:0000256" key="1">
    <source>
        <dbReference type="ARBA" id="ARBA00022857"/>
    </source>
</evidence>
<evidence type="ECO:0000313" key="3">
    <source>
        <dbReference type="EMBL" id="RVU71153.1"/>
    </source>
</evidence>
<dbReference type="Gene3D" id="3.90.180.10">
    <property type="entry name" value="Medium-chain alcohol dehydrogenases, catalytic domain"/>
    <property type="match status" value="1"/>
</dbReference>
<dbReference type="InterPro" id="IPR011032">
    <property type="entry name" value="GroES-like_sf"/>
</dbReference>
<accession>A0A437SW66</accession>
<keyword evidence="4" id="KW-1185">Reference proteome</keyword>
<dbReference type="Gene3D" id="3.40.50.720">
    <property type="entry name" value="NAD(P)-binding Rossmann-like Domain"/>
    <property type="match status" value="1"/>
</dbReference>
<reference evidence="3 4" key="1">
    <citation type="submission" date="2018-12" db="EMBL/GenBank/DDBJ databases">
        <authorList>
            <person name="Meng J."/>
        </authorList>
    </citation>
    <scope>NUCLEOTIDE SEQUENCE [LARGE SCALE GENOMIC DNA]</scope>
    <source>
        <strain evidence="3 4">HT111-2</strain>
    </source>
</reference>
<organism evidence="3 4">
    <name type="scientific">Lactobacillus xujianguonis</name>
    <dbReference type="NCBI Taxonomy" id="2495899"/>
    <lineage>
        <taxon>Bacteria</taxon>
        <taxon>Bacillati</taxon>
        <taxon>Bacillota</taxon>
        <taxon>Bacilli</taxon>
        <taxon>Lactobacillales</taxon>
        <taxon>Lactobacillaceae</taxon>
        <taxon>Lactobacillus</taxon>
    </lineage>
</organism>
<dbReference type="Proteomes" id="UP000288291">
    <property type="component" value="Unassembled WGS sequence"/>
</dbReference>
<gene>
    <name evidence="3" type="ORF">EJK17_03905</name>
</gene>
<dbReference type="RefSeq" id="WP_127796222.1">
    <property type="nucleotide sequence ID" value="NZ_ML136876.1"/>
</dbReference>
<keyword evidence="1" id="KW-0521">NADP</keyword>
<name>A0A437SW66_9LACO</name>